<dbReference type="Gene3D" id="3.40.190.10">
    <property type="entry name" value="Periplasmic binding protein-like II"/>
    <property type="match status" value="1"/>
</dbReference>
<evidence type="ECO:0000256" key="3">
    <source>
        <dbReference type="ARBA" id="ARBA00022448"/>
    </source>
</evidence>
<evidence type="ECO:0000256" key="4">
    <source>
        <dbReference type="ARBA" id="ARBA00022729"/>
    </source>
</evidence>
<dbReference type="InterPro" id="IPR030678">
    <property type="entry name" value="Peptide/Ni-bd"/>
</dbReference>
<evidence type="ECO:0000259" key="5">
    <source>
        <dbReference type="Pfam" id="PF00496"/>
    </source>
</evidence>
<organism evidence="6 7">
    <name type="scientific">Brachybacterium nesterenkovii</name>
    <dbReference type="NCBI Taxonomy" id="47847"/>
    <lineage>
        <taxon>Bacteria</taxon>
        <taxon>Bacillati</taxon>
        <taxon>Actinomycetota</taxon>
        <taxon>Actinomycetes</taxon>
        <taxon>Micrococcales</taxon>
        <taxon>Dermabacteraceae</taxon>
        <taxon>Brachybacterium</taxon>
    </lineage>
</organism>
<dbReference type="GO" id="GO:1904680">
    <property type="term" value="F:peptide transmembrane transporter activity"/>
    <property type="evidence" value="ECO:0007669"/>
    <property type="project" value="TreeGrafter"/>
</dbReference>
<dbReference type="Gene3D" id="3.10.105.10">
    <property type="entry name" value="Dipeptide-binding Protein, Domain 3"/>
    <property type="match status" value="1"/>
</dbReference>
<dbReference type="GO" id="GO:0043190">
    <property type="term" value="C:ATP-binding cassette (ABC) transporter complex"/>
    <property type="evidence" value="ECO:0007669"/>
    <property type="project" value="InterPro"/>
</dbReference>
<dbReference type="RefSeq" id="WP_087105063.1">
    <property type="nucleotide sequence ID" value="NZ_FWFG01000108.1"/>
</dbReference>
<feature type="domain" description="Solute-binding protein family 5" evidence="5">
    <location>
        <begin position="89"/>
        <end position="463"/>
    </location>
</feature>
<dbReference type="OrthoDB" id="9801912at2"/>
<dbReference type="GO" id="GO:0015833">
    <property type="term" value="P:peptide transport"/>
    <property type="evidence" value="ECO:0007669"/>
    <property type="project" value="TreeGrafter"/>
</dbReference>
<accession>A0A1X6X9G4</accession>
<dbReference type="SUPFAM" id="SSF53850">
    <property type="entry name" value="Periplasmic binding protein-like II"/>
    <property type="match status" value="1"/>
</dbReference>
<keyword evidence="7" id="KW-1185">Reference proteome</keyword>
<name>A0A1X6X9G4_9MICO</name>
<reference evidence="6 7" key="1">
    <citation type="submission" date="2017-02" db="EMBL/GenBank/DDBJ databases">
        <authorList>
            <person name="Peterson S.W."/>
        </authorList>
    </citation>
    <scope>NUCLEOTIDE SEQUENCE [LARGE SCALE GENOMIC DNA]</scope>
    <source>
        <strain evidence="6 7">CIP104813</strain>
    </source>
</reference>
<protein>
    <submittedName>
        <fullName evidence="6">Oligopeptide ABC transporter, periplasmic oligopeptide-binding protein OppA (TC 3.A.1.5.1)</fullName>
    </submittedName>
</protein>
<dbReference type="GO" id="GO:0030313">
    <property type="term" value="C:cell envelope"/>
    <property type="evidence" value="ECO:0007669"/>
    <property type="project" value="UniProtKB-SubCell"/>
</dbReference>
<dbReference type="PANTHER" id="PTHR30290">
    <property type="entry name" value="PERIPLASMIC BINDING COMPONENT OF ABC TRANSPORTER"/>
    <property type="match status" value="1"/>
</dbReference>
<dbReference type="GO" id="GO:0042597">
    <property type="term" value="C:periplasmic space"/>
    <property type="evidence" value="ECO:0007669"/>
    <property type="project" value="UniProtKB-ARBA"/>
</dbReference>
<keyword evidence="3" id="KW-0813">Transport</keyword>
<dbReference type="Gene3D" id="3.90.76.10">
    <property type="entry name" value="Dipeptide-binding Protein, Domain 1"/>
    <property type="match status" value="1"/>
</dbReference>
<dbReference type="PIRSF" id="PIRSF002741">
    <property type="entry name" value="MppA"/>
    <property type="match status" value="1"/>
</dbReference>
<evidence type="ECO:0000256" key="1">
    <source>
        <dbReference type="ARBA" id="ARBA00004196"/>
    </source>
</evidence>
<gene>
    <name evidence="6" type="ORF">FM110_12395</name>
</gene>
<proteinExistence type="inferred from homology"/>
<evidence type="ECO:0000256" key="2">
    <source>
        <dbReference type="ARBA" id="ARBA00005695"/>
    </source>
</evidence>
<comment type="subcellular location">
    <subcellularLocation>
        <location evidence="1">Cell envelope</location>
    </subcellularLocation>
</comment>
<sequence>MFDAVLHPRRRSVLLAMAGVPVLLTACAKTEGGGSDGGGGSADGITAGTTDKVTALDPAGAYDNGSSMVWTQCYGYLLNIEIGSTDGMPKPDLAESAEFTGDTDYTVVLKDGLTFANGNPLTSKDVKHSFDRQLAIADPNGPSSLLANLDSVEAVDDKTVVFHLKEPKDQTFPYVLSSPAGPIVEAASFPADKLLADADIVKAKAFCGPYTITSFKLNELVAYEAFDGYKGLYGAPKATSVSTTYYADANNMKLDVQQGNVDVVYRSLSATDIDSLKKDSKVTVHDGPGGEIRYIVFNFDTMPFGAKTAEADPAKAKAVRQAAADLIDRAAIAKDVYKDTFTPLFGYIPDGLPGAGSQFKTNYGDGAGGPDAAKAKGRLEAAGVPTPVKLSLQYNPDHYGESSGDEYAAVKAQLEKDGLFEVDLQSTEWVQYSKDRVADVYPAYQLGWFPDYSDADTYLSPFFMIDNFLVNHYANEQVDQLITQQRSTDDAAAREALFGQIQDLVSEDVSTLPLLQGSQIAVSVKDLQGVELDSSFKFRYGPLSK</sequence>
<comment type="similarity">
    <text evidence="2">Belongs to the bacterial solute-binding protein 5 family.</text>
</comment>
<evidence type="ECO:0000313" key="6">
    <source>
        <dbReference type="EMBL" id="SLM95187.1"/>
    </source>
</evidence>
<dbReference type="AlphaFoldDB" id="A0A1X6X9G4"/>
<dbReference type="PANTHER" id="PTHR30290:SF10">
    <property type="entry name" value="PERIPLASMIC OLIGOPEPTIDE-BINDING PROTEIN-RELATED"/>
    <property type="match status" value="1"/>
</dbReference>
<dbReference type="Proteomes" id="UP000195981">
    <property type="component" value="Unassembled WGS sequence"/>
</dbReference>
<dbReference type="InterPro" id="IPR000914">
    <property type="entry name" value="SBP_5_dom"/>
</dbReference>
<dbReference type="InterPro" id="IPR039424">
    <property type="entry name" value="SBP_5"/>
</dbReference>
<dbReference type="Pfam" id="PF00496">
    <property type="entry name" value="SBP_bac_5"/>
    <property type="match status" value="1"/>
</dbReference>
<keyword evidence="4" id="KW-0732">Signal</keyword>
<evidence type="ECO:0000313" key="7">
    <source>
        <dbReference type="Proteomes" id="UP000195981"/>
    </source>
</evidence>
<dbReference type="EMBL" id="FWFG01000108">
    <property type="protein sequence ID" value="SLM95187.1"/>
    <property type="molecule type" value="Genomic_DNA"/>
</dbReference>